<dbReference type="GO" id="GO:0005524">
    <property type="term" value="F:ATP binding"/>
    <property type="evidence" value="ECO:0007669"/>
    <property type="project" value="InterPro"/>
</dbReference>
<feature type="domain" description="Transport-associated OB type 2" evidence="1">
    <location>
        <begin position="13"/>
        <end position="83"/>
    </location>
</feature>
<dbReference type="Pfam" id="PF08402">
    <property type="entry name" value="TOBE_2"/>
    <property type="match status" value="1"/>
</dbReference>
<comment type="caution">
    <text evidence="2">The sequence shown here is derived from an EMBL/GenBank/DDBJ whole genome shotgun (WGS) entry which is preliminary data.</text>
</comment>
<evidence type="ECO:0000313" key="2">
    <source>
        <dbReference type="EMBL" id="KGM35506.1"/>
    </source>
</evidence>
<reference evidence="2 3" key="1">
    <citation type="submission" date="2014-01" db="EMBL/GenBank/DDBJ databases">
        <title>Genome sequence determination for a cystic fibrosis isolate, Inquilinus limosus.</title>
        <authorList>
            <person name="Pino M."/>
            <person name="Di Conza J."/>
            <person name="Gutkind G."/>
        </authorList>
    </citation>
    <scope>NUCLEOTIDE SEQUENCE [LARGE SCALE GENOMIC DNA]</scope>
    <source>
        <strain evidence="2 3">MP06</strain>
    </source>
</reference>
<organism evidence="2 3">
    <name type="scientific">Inquilinus limosus MP06</name>
    <dbReference type="NCBI Taxonomy" id="1398085"/>
    <lineage>
        <taxon>Bacteria</taxon>
        <taxon>Pseudomonadati</taxon>
        <taxon>Pseudomonadota</taxon>
        <taxon>Alphaproteobacteria</taxon>
        <taxon>Rhodospirillales</taxon>
        <taxon>Rhodospirillaceae</taxon>
        <taxon>Inquilinus</taxon>
    </lineage>
</organism>
<proteinExistence type="predicted"/>
<gene>
    <name evidence="2" type="ORF">P409_03965</name>
</gene>
<dbReference type="InterPro" id="IPR013611">
    <property type="entry name" value="Transp-assoc_OB_typ2"/>
</dbReference>
<sequence>PSGLPEGSAALACIRPQALSLIRPGEGLAGIIVACSLLGEIEQLTIRAEGIPGPLRLRTTGRIQAKPGEAVAVAADPAGVLVFPAE</sequence>
<dbReference type="SUPFAM" id="SSF50331">
    <property type="entry name" value="MOP-like"/>
    <property type="match status" value="1"/>
</dbReference>
<dbReference type="GO" id="GO:0043190">
    <property type="term" value="C:ATP-binding cassette (ABC) transporter complex"/>
    <property type="evidence" value="ECO:0007669"/>
    <property type="project" value="InterPro"/>
</dbReference>
<feature type="non-terminal residue" evidence="2">
    <location>
        <position position="1"/>
    </location>
</feature>
<name>A0A0A0D9U9_9PROT</name>
<dbReference type="Proteomes" id="UP000029995">
    <property type="component" value="Unassembled WGS sequence"/>
</dbReference>
<dbReference type="InterPro" id="IPR008995">
    <property type="entry name" value="Mo/tungstate-bd_C_term_dom"/>
</dbReference>
<dbReference type="AlphaFoldDB" id="A0A0A0D9U9"/>
<evidence type="ECO:0000313" key="3">
    <source>
        <dbReference type="Proteomes" id="UP000029995"/>
    </source>
</evidence>
<evidence type="ECO:0000259" key="1">
    <source>
        <dbReference type="Pfam" id="PF08402"/>
    </source>
</evidence>
<accession>A0A0A0D9U9</accession>
<dbReference type="EMBL" id="JANX01000024">
    <property type="protein sequence ID" value="KGM35506.1"/>
    <property type="molecule type" value="Genomic_DNA"/>
</dbReference>
<protein>
    <recommendedName>
        <fullName evidence="1">Transport-associated OB type 2 domain-containing protein</fullName>
    </recommendedName>
</protein>
<dbReference type="RefSeq" id="WP_034831990.1">
    <property type="nucleotide sequence ID" value="NZ_JANX01000024.1"/>
</dbReference>
<dbReference type="GO" id="GO:0022857">
    <property type="term" value="F:transmembrane transporter activity"/>
    <property type="evidence" value="ECO:0007669"/>
    <property type="project" value="InterPro"/>
</dbReference>